<gene>
    <name evidence="2" type="ORF">KDN34_09435</name>
</gene>
<protein>
    <recommendedName>
        <fullName evidence="4">Lipoprotein</fullName>
    </recommendedName>
</protein>
<feature type="signal peptide" evidence="1">
    <location>
        <begin position="1"/>
        <end position="24"/>
    </location>
</feature>
<dbReference type="EMBL" id="CP073587">
    <property type="protein sequence ID" value="QUN04504.1"/>
    <property type="molecule type" value="Genomic_DNA"/>
</dbReference>
<accession>A0ABX7YQ57</accession>
<dbReference type="Proteomes" id="UP000679575">
    <property type="component" value="Chromosome"/>
</dbReference>
<evidence type="ECO:0000313" key="3">
    <source>
        <dbReference type="Proteomes" id="UP000679575"/>
    </source>
</evidence>
<organism evidence="2 3">
    <name type="scientific">Shewanella yunxiaonensis</name>
    <dbReference type="NCBI Taxonomy" id="2829809"/>
    <lineage>
        <taxon>Bacteria</taxon>
        <taxon>Pseudomonadati</taxon>
        <taxon>Pseudomonadota</taxon>
        <taxon>Gammaproteobacteria</taxon>
        <taxon>Alteromonadales</taxon>
        <taxon>Shewanellaceae</taxon>
        <taxon>Shewanella</taxon>
    </lineage>
</organism>
<sequence>MPKTIHRYALLLSLLSLLGGCGGSSDSSSSQGSSFSLQLVTLQKDTLTNTNKNKCQVYYRIANSDSDGNAYYYYATKVSDPTVALYTANGTLSSKLTVDTTGKVTVYEKDIPANGYLGITTKTESQAITEYNVTAISSALLSAMTVSVASDETDGACISGTYSEASSTTGYMTVAIDDSQFTTAPAIYRIDNGDKVTTTASNTSMSMTAYSNSPVLVTAYAQYDSNTDTASDMMGYVYISASELCSKTTCGKSVQLIPLDQTGSIAFYHPAETDSAQLKLKEDSVVYNWQTLASDNTSYSYSDELADATWYYSATGNDANWTITRQQTITEPASGFDVDIVGDLDLSDSDPVISTSCVSATYACVIVNGIDSSQYNYQRTFVSAYDGTDKFIAMQVMGAASDEVVLPRAIDSEGNLIISANLLAQGSATVNLLSGSSSALFQQQRDDNLASAPYYYGTVLQTLASQQSITQSLAGANITNITRSNAG</sequence>
<keyword evidence="1" id="KW-0732">Signal</keyword>
<reference evidence="2 3" key="1">
    <citation type="submission" date="2021-04" db="EMBL/GenBank/DDBJ databases">
        <title>Novel species identification of genus Shewanella.</title>
        <authorList>
            <person name="Liu G."/>
        </authorList>
    </citation>
    <scope>NUCLEOTIDE SEQUENCE [LARGE SCALE GENOMIC DNA]</scope>
    <source>
        <strain evidence="2 3">FJAT-54481</strain>
    </source>
</reference>
<feature type="chain" id="PRO_5046405510" description="Lipoprotein" evidence="1">
    <location>
        <begin position="25"/>
        <end position="487"/>
    </location>
</feature>
<evidence type="ECO:0008006" key="4">
    <source>
        <dbReference type="Google" id="ProtNLM"/>
    </source>
</evidence>
<evidence type="ECO:0000313" key="2">
    <source>
        <dbReference type="EMBL" id="QUN04504.1"/>
    </source>
</evidence>
<dbReference type="PROSITE" id="PS51257">
    <property type="entry name" value="PROKAR_LIPOPROTEIN"/>
    <property type="match status" value="1"/>
</dbReference>
<proteinExistence type="predicted"/>
<dbReference type="RefSeq" id="WP_212593561.1">
    <property type="nucleotide sequence ID" value="NZ_CP073587.1"/>
</dbReference>
<keyword evidence="3" id="KW-1185">Reference proteome</keyword>
<evidence type="ECO:0000256" key="1">
    <source>
        <dbReference type="SAM" id="SignalP"/>
    </source>
</evidence>
<name>A0ABX7YQ57_9GAMM</name>